<keyword evidence="4 7" id="KW-0560">Oxidoreductase</keyword>
<dbReference type="KEGG" id="anh:A6F65_02178"/>
<dbReference type="STRING" id="645517.A6F65_02178"/>
<dbReference type="Gene3D" id="3.90.180.10">
    <property type="entry name" value="Medium-chain alcohol dehydrogenases, catalytic domain"/>
    <property type="match status" value="1"/>
</dbReference>
<dbReference type="Proteomes" id="UP000092698">
    <property type="component" value="Chromosome"/>
</dbReference>
<dbReference type="Pfam" id="PF00107">
    <property type="entry name" value="ADH_zinc_N"/>
    <property type="match status" value="1"/>
</dbReference>
<keyword evidence="3 5" id="KW-0862">Zinc</keyword>
<feature type="domain" description="Enoyl reductase (ER)" evidence="6">
    <location>
        <begin position="13"/>
        <end position="343"/>
    </location>
</feature>
<gene>
    <name evidence="7" type="primary">adhC2</name>
    <name evidence="7" type="ORF">A6F65_02178</name>
</gene>
<evidence type="ECO:0000259" key="6">
    <source>
        <dbReference type="SMART" id="SM00829"/>
    </source>
</evidence>
<comment type="cofactor">
    <cofactor evidence="1 5">
        <name>Zn(2+)</name>
        <dbReference type="ChEBI" id="CHEBI:29105"/>
    </cofactor>
</comment>
<protein>
    <submittedName>
        <fullName evidence="7">NADP-dependent alcohol dehydrogenase C 2</fullName>
        <ecNumber evidence="7">1.1.1.2</ecNumber>
    </submittedName>
</protein>
<dbReference type="InterPro" id="IPR013149">
    <property type="entry name" value="ADH-like_C"/>
</dbReference>
<dbReference type="GO" id="GO:0008106">
    <property type="term" value="F:alcohol dehydrogenase (NADP+) activity"/>
    <property type="evidence" value="ECO:0007669"/>
    <property type="project" value="UniProtKB-EC"/>
</dbReference>
<keyword evidence="8" id="KW-1185">Reference proteome</keyword>
<dbReference type="OrthoDB" id="9806940at2"/>
<dbReference type="GO" id="GO:0008270">
    <property type="term" value="F:zinc ion binding"/>
    <property type="evidence" value="ECO:0007669"/>
    <property type="project" value="InterPro"/>
</dbReference>
<evidence type="ECO:0000256" key="4">
    <source>
        <dbReference type="ARBA" id="ARBA00023002"/>
    </source>
</evidence>
<accession>A0A1C7DAZ3</accession>
<dbReference type="SUPFAM" id="SSF50129">
    <property type="entry name" value="GroES-like"/>
    <property type="match status" value="1"/>
</dbReference>
<dbReference type="PROSITE" id="PS00059">
    <property type="entry name" value="ADH_ZINC"/>
    <property type="match status" value="1"/>
</dbReference>
<evidence type="ECO:0000256" key="2">
    <source>
        <dbReference type="ARBA" id="ARBA00022723"/>
    </source>
</evidence>
<reference evidence="7 8" key="1">
    <citation type="submission" date="2016-07" db="EMBL/GenBank/DDBJ databases">
        <title>Complete genome sequence of Altererythrobacter namhicola JCM 16345T, containing esterase-encoding genes.</title>
        <authorList>
            <person name="Cheng H."/>
            <person name="Wu Y.-H."/>
            <person name="Jian S.-L."/>
            <person name="Huo Y.-Y."/>
            <person name="Wang C.-S."/>
            <person name="Xu X.-W."/>
        </authorList>
    </citation>
    <scope>NUCLEOTIDE SEQUENCE [LARGE SCALE GENOMIC DNA]</scope>
    <source>
        <strain evidence="7 8">JCM 16345</strain>
    </source>
</reference>
<evidence type="ECO:0000256" key="5">
    <source>
        <dbReference type="RuleBase" id="RU361277"/>
    </source>
</evidence>
<keyword evidence="2 5" id="KW-0479">Metal-binding</keyword>
<dbReference type="SUPFAM" id="SSF51735">
    <property type="entry name" value="NAD(P)-binding Rossmann-fold domains"/>
    <property type="match status" value="1"/>
</dbReference>
<evidence type="ECO:0000313" key="7">
    <source>
        <dbReference type="EMBL" id="ANU08463.1"/>
    </source>
</evidence>
<dbReference type="InterPro" id="IPR036291">
    <property type="entry name" value="NAD(P)-bd_dom_sf"/>
</dbReference>
<dbReference type="InterPro" id="IPR011032">
    <property type="entry name" value="GroES-like_sf"/>
</dbReference>
<dbReference type="EC" id="1.1.1.2" evidence="7"/>
<name>A0A1C7DAZ3_9SPHN</name>
<proteinExistence type="inferred from homology"/>
<dbReference type="InterPro" id="IPR002328">
    <property type="entry name" value="ADH_Zn_CS"/>
</dbReference>
<dbReference type="SMART" id="SM00829">
    <property type="entry name" value="PKS_ER"/>
    <property type="match status" value="1"/>
</dbReference>
<dbReference type="InterPro" id="IPR013154">
    <property type="entry name" value="ADH-like_N"/>
</dbReference>
<sequence>MQVIGYGTQEASATLKPLKFNREPVRAGEIGIEITHCGVCHSDLHQARNDWENTVWPCIPGHEVVGTVTEVGEGVTKFKVGDRAGIGCMVNSCQDCEQCDMGHEQYCTGPKSCTLTYNGPKKPDGTNSYGGYSTAIAVREEFALTIPDAIESQHAAPILCAGITTFQPMKHFGLKEGQVLGVAGIGGLGHMAVQIGKALGAKVVALTTSPEKREAIEALGADEIVLMDDKDALKSHAQSIDLIVDTIPYKHDINQYLQLMAAKGQIAVVGNFLGFEDVDTATMVFQHVGITGSLIGGVPDTQEVLELCAKHGIRPQVEMIEMSGVNKAFERMQGEDVRFRHVIDMASLKNDSDAAESATRVDDPVRGEVVS</sequence>
<evidence type="ECO:0000256" key="1">
    <source>
        <dbReference type="ARBA" id="ARBA00001947"/>
    </source>
</evidence>
<organism evidence="7 8">
    <name type="scientific">Paraurantiacibacter namhicola</name>
    <dbReference type="NCBI Taxonomy" id="645517"/>
    <lineage>
        <taxon>Bacteria</taxon>
        <taxon>Pseudomonadati</taxon>
        <taxon>Pseudomonadota</taxon>
        <taxon>Alphaproteobacteria</taxon>
        <taxon>Sphingomonadales</taxon>
        <taxon>Erythrobacteraceae</taxon>
        <taxon>Paraurantiacibacter</taxon>
    </lineage>
</organism>
<dbReference type="Gene3D" id="3.40.50.720">
    <property type="entry name" value="NAD(P)-binding Rossmann-like Domain"/>
    <property type="match status" value="1"/>
</dbReference>
<comment type="similarity">
    <text evidence="5">Belongs to the zinc-containing alcohol dehydrogenase family.</text>
</comment>
<dbReference type="PANTHER" id="PTHR42683">
    <property type="entry name" value="ALDEHYDE REDUCTASE"/>
    <property type="match status" value="1"/>
</dbReference>
<evidence type="ECO:0000256" key="3">
    <source>
        <dbReference type="ARBA" id="ARBA00022833"/>
    </source>
</evidence>
<evidence type="ECO:0000313" key="8">
    <source>
        <dbReference type="Proteomes" id="UP000092698"/>
    </source>
</evidence>
<dbReference type="AlphaFoldDB" id="A0A1C7DAZ3"/>
<dbReference type="Pfam" id="PF08240">
    <property type="entry name" value="ADH_N"/>
    <property type="match status" value="1"/>
</dbReference>
<dbReference type="InterPro" id="IPR047109">
    <property type="entry name" value="CAD-like"/>
</dbReference>
<dbReference type="FunFam" id="3.40.50.720:FF:000022">
    <property type="entry name" value="Cinnamyl alcohol dehydrogenase"/>
    <property type="match status" value="1"/>
</dbReference>
<dbReference type="CDD" id="cd05283">
    <property type="entry name" value="CAD1"/>
    <property type="match status" value="1"/>
</dbReference>
<dbReference type="RefSeq" id="WP_067788574.1">
    <property type="nucleotide sequence ID" value="NZ_CP016545.1"/>
</dbReference>
<dbReference type="InterPro" id="IPR020843">
    <property type="entry name" value="ER"/>
</dbReference>
<dbReference type="EMBL" id="CP016545">
    <property type="protein sequence ID" value="ANU08463.1"/>
    <property type="molecule type" value="Genomic_DNA"/>
</dbReference>